<gene>
    <name evidence="3" type="ORF">F6A08_13725</name>
</gene>
<name>A0ABQ6V7A5_9MICO</name>
<feature type="region of interest" description="Disordered" evidence="1">
    <location>
        <begin position="251"/>
        <end position="283"/>
    </location>
</feature>
<comment type="caution">
    <text evidence="3">The sequence shown here is derived from an EMBL/GenBank/DDBJ whole genome shotgun (WGS) entry which is preliminary data.</text>
</comment>
<feature type="chain" id="PRO_5046024751" evidence="2">
    <location>
        <begin position="26"/>
        <end position="341"/>
    </location>
</feature>
<evidence type="ECO:0000313" key="4">
    <source>
        <dbReference type="Proteomes" id="UP000478836"/>
    </source>
</evidence>
<organism evidence="3 4">
    <name type="scientific">Microbacterium algeriense</name>
    <dbReference type="NCBI Taxonomy" id="2615184"/>
    <lineage>
        <taxon>Bacteria</taxon>
        <taxon>Bacillati</taxon>
        <taxon>Actinomycetota</taxon>
        <taxon>Actinomycetes</taxon>
        <taxon>Micrococcales</taxon>
        <taxon>Microbacteriaceae</taxon>
        <taxon>Microbacterium</taxon>
    </lineage>
</organism>
<dbReference type="RefSeq" id="WP_151459708.1">
    <property type="nucleotide sequence ID" value="NZ_WAAO01000002.1"/>
</dbReference>
<dbReference type="EMBL" id="WAAO01000002">
    <property type="protein sequence ID" value="KAB1865101.1"/>
    <property type="molecule type" value="Genomic_DNA"/>
</dbReference>
<accession>A0ABQ6V7A5</accession>
<protein>
    <submittedName>
        <fullName evidence="3">Uncharacterized protein</fullName>
    </submittedName>
</protein>
<evidence type="ECO:0000313" key="3">
    <source>
        <dbReference type="EMBL" id="KAB1865101.1"/>
    </source>
</evidence>
<proteinExistence type="predicted"/>
<dbReference type="Proteomes" id="UP000478836">
    <property type="component" value="Unassembled WGS sequence"/>
</dbReference>
<dbReference type="PROSITE" id="PS51257">
    <property type="entry name" value="PROKAR_LIPOPROTEIN"/>
    <property type="match status" value="1"/>
</dbReference>
<evidence type="ECO:0000256" key="1">
    <source>
        <dbReference type="SAM" id="MobiDB-lite"/>
    </source>
</evidence>
<dbReference type="GeneID" id="77477525"/>
<evidence type="ECO:0000256" key="2">
    <source>
        <dbReference type="SAM" id="SignalP"/>
    </source>
</evidence>
<sequence length="341" mass="36561">MRSSVPFAALAASATILALAGCAGASSGGELTPEDSPLSEYLSAAWGGDLSPEEQQKKFAEQQAKSEALMAECMAEEGFEYAPAQDVSLDISTGDEWEPDKREWVEKYGYGYVSSPGAEAAVEEPAEETVDPNAAYVSSLSASEQTAYYETLYGVSPTDEELEDGTYEYRWEDAGCQGWAQHEVSGDDPAQSEEFTALWEKLQKLSTEAQEGPELADLNAEWATCMADHGEPGFAAQGDAGQSIIAAQEKIYEAASGGDGESGDGESDDGPAADIQDPNDSPEMKALGEREIELALVDLECREKTSFATRSLRIQFALEEKFIAENKAELDAFKAAAEQSK</sequence>
<keyword evidence="4" id="KW-1185">Reference proteome</keyword>
<reference evidence="4" key="1">
    <citation type="submission" date="2019-09" db="EMBL/GenBank/DDBJ databases">
        <title>Whole genome sequencing of Microbacterium maritypicum.</title>
        <authorList>
            <person name="Lenchi N."/>
        </authorList>
    </citation>
    <scope>NUCLEOTIDE SEQUENCE [LARGE SCALE GENOMIC DNA]</scope>
    <source>
        <strain evidence="4">G1</strain>
    </source>
</reference>
<feature type="signal peptide" evidence="2">
    <location>
        <begin position="1"/>
        <end position="25"/>
    </location>
</feature>
<keyword evidence="2" id="KW-0732">Signal</keyword>
<feature type="compositionally biased region" description="Acidic residues" evidence="1">
    <location>
        <begin position="261"/>
        <end position="271"/>
    </location>
</feature>